<dbReference type="GeneID" id="95773473"/>
<proteinExistence type="predicted"/>
<evidence type="ECO:0000313" key="1">
    <source>
        <dbReference type="EMBL" id="TLX43418.1"/>
    </source>
</evidence>
<accession>A0A6C1KGL3</accession>
<organism evidence="1 2">
    <name type="scientific">Xanthobacter autotrophicus</name>
    <dbReference type="NCBI Taxonomy" id="280"/>
    <lineage>
        <taxon>Bacteria</taxon>
        <taxon>Pseudomonadati</taxon>
        <taxon>Pseudomonadota</taxon>
        <taxon>Alphaproteobacteria</taxon>
        <taxon>Hyphomicrobiales</taxon>
        <taxon>Xanthobacteraceae</taxon>
        <taxon>Xanthobacter</taxon>
    </lineage>
</organism>
<dbReference type="Proteomes" id="UP000305131">
    <property type="component" value="Unassembled WGS sequence"/>
</dbReference>
<comment type="caution">
    <text evidence="1">The sequence shown here is derived from an EMBL/GenBank/DDBJ whole genome shotgun (WGS) entry which is preliminary data.</text>
</comment>
<dbReference type="OrthoDB" id="7204167at2"/>
<name>A0A6C1KGL3_XANAU</name>
<reference evidence="1 2" key="1">
    <citation type="submission" date="2019-05" db="EMBL/GenBank/DDBJ databases">
        <authorList>
            <person name="Zhou X."/>
        </authorList>
    </citation>
    <scope>NUCLEOTIDE SEQUENCE [LARGE SCALE GENOMIC DNA]</scope>
    <source>
        <strain evidence="1 2">DSM 432</strain>
    </source>
</reference>
<dbReference type="RefSeq" id="WP_138399055.1">
    <property type="nucleotide sequence ID" value="NZ_JBAFVI010000023.1"/>
</dbReference>
<protein>
    <submittedName>
        <fullName evidence="1">Acyl-CoA thioesterase</fullName>
    </submittedName>
</protein>
<dbReference type="CDD" id="cd00586">
    <property type="entry name" value="4HBT"/>
    <property type="match status" value="1"/>
</dbReference>
<gene>
    <name evidence="1" type="ORF">FBQ73_08415</name>
</gene>
<dbReference type="AlphaFoldDB" id="A0A6C1KGL3"/>
<dbReference type="InterPro" id="IPR029069">
    <property type="entry name" value="HotDog_dom_sf"/>
</dbReference>
<dbReference type="EMBL" id="VAUP01000016">
    <property type="protein sequence ID" value="TLX43418.1"/>
    <property type="molecule type" value="Genomic_DNA"/>
</dbReference>
<dbReference type="Pfam" id="PF13279">
    <property type="entry name" value="4HBT_2"/>
    <property type="match status" value="1"/>
</dbReference>
<dbReference type="Gene3D" id="3.10.129.10">
    <property type="entry name" value="Hotdog Thioesterase"/>
    <property type="match status" value="1"/>
</dbReference>
<dbReference type="SUPFAM" id="SSF54637">
    <property type="entry name" value="Thioesterase/thiol ester dehydrase-isomerase"/>
    <property type="match status" value="1"/>
</dbReference>
<sequence length="143" mass="16395">MLVNRRTVRIEWGDCDAANIVFYPRYFAMFDASTHALFEKAGWLKRDLIRQFDIVGYPMVDTRAKFMVPSTFGDDIVIETTISAIRTSSFDVLHKVLKPAPEGEVLAIEGYETRVWVGPHPDDPKRLKSRPIPQEVIRRLSEG</sequence>
<evidence type="ECO:0000313" key="2">
    <source>
        <dbReference type="Proteomes" id="UP000305131"/>
    </source>
</evidence>